<evidence type="ECO:0000256" key="1">
    <source>
        <dbReference type="SAM" id="Phobius"/>
    </source>
</evidence>
<evidence type="ECO:0000313" key="3">
    <source>
        <dbReference type="Proteomes" id="UP000276133"/>
    </source>
</evidence>
<keyword evidence="1" id="KW-0812">Transmembrane</keyword>
<sequence>MKPTPQASFSYDGSYRPVGSGKPLCLFSFILLYRMLVQAHVQLAWFGIMQFLMHMKSSQRHFQRAMSCILSIKYQLLVHFSHDK</sequence>
<organism evidence="2 3">
    <name type="scientific">Brachionus plicatilis</name>
    <name type="common">Marine rotifer</name>
    <name type="synonym">Brachionus muelleri</name>
    <dbReference type="NCBI Taxonomy" id="10195"/>
    <lineage>
        <taxon>Eukaryota</taxon>
        <taxon>Metazoa</taxon>
        <taxon>Spiralia</taxon>
        <taxon>Gnathifera</taxon>
        <taxon>Rotifera</taxon>
        <taxon>Eurotatoria</taxon>
        <taxon>Monogononta</taxon>
        <taxon>Pseudotrocha</taxon>
        <taxon>Ploima</taxon>
        <taxon>Brachionidae</taxon>
        <taxon>Brachionus</taxon>
    </lineage>
</organism>
<dbReference type="EMBL" id="REGN01001326">
    <property type="protein sequence ID" value="RNA35424.1"/>
    <property type="molecule type" value="Genomic_DNA"/>
</dbReference>
<dbReference type="AlphaFoldDB" id="A0A3M7SHS4"/>
<name>A0A3M7SHS4_BRAPC</name>
<gene>
    <name evidence="2" type="ORF">BpHYR1_037202</name>
</gene>
<proteinExistence type="predicted"/>
<keyword evidence="1" id="KW-1133">Transmembrane helix</keyword>
<accession>A0A3M7SHS4</accession>
<evidence type="ECO:0000313" key="2">
    <source>
        <dbReference type="EMBL" id="RNA35424.1"/>
    </source>
</evidence>
<keyword evidence="1" id="KW-0472">Membrane</keyword>
<dbReference type="Proteomes" id="UP000276133">
    <property type="component" value="Unassembled WGS sequence"/>
</dbReference>
<reference evidence="2 3" key="1">
    <citation type="journal article" date="2018" name="Sci. Rep.">
        <title>Genomic signatures of local adaptation to the degree of environmental predictability in rotifers.</title>
        <authorList>
            <person name="Franch-Gras L."/>
            <person name="Hahn C."/>
            <person name="Garcia-Roger E.M."/>
            <person name="Carmona M.J."/>
            <person name="Serra M."/>
            <person name="Gomez A."/>
        </authorList>
    </citation>
    <scope>NUCLEOTIDE SEQUENCE [LARGE SCALE GENOMIC DNA]</scope>
    <source>
        <strain evidence="2">HYR1</strain>
    </source>
</reference>
<feature type="transmembrane region" description="Helical" evidence="1">
    <location>
        <begin position="26"/>
        <end position="52"/>
    </location>
</feature>
<comment type="caution">
    <text evidence="2">The sequence shown here is derived from an EMBL/GenBank/DDBJ whole genome shotgun (WGS) entry which is preliminary data.</text>
</comment>
<keyword evidence="3" id="KW-1185">Reference proteome</keyword>
<protein>
    <submittedName>
        <fullName evidence="2">Uncharacterized protein</fullName>
    </submittedName>
</protein>